<dbReference type="STRING" id="670580.A0A1X6NG94"/>
<reference evidence="3 4" key="1">
    <citation type="submission" date="2017-04" db="EMBL/GenBank/DDBJ databases">
        <title>Genome Sequence of the Model Brown-Rot Fungus Postia placenta SB12.</title>
        <authorList>
            <consortium name="DOE Joint Genome Institute"/>
            <person name="Gaskell J."/>
            <person name="Kersten P."/>
            <person name="Larrondo L.F."/>
            <person name="Canessa P."/>
            <person name="Martinez D."/>
            <person name="Hibbett D."/>
            <person name="Schmoll M."/>
            <person name="Kubicek C.P."/>
            <person name="Martinez A.T."/>
            <person name="Yadav J."/>
            <person name="Master E."/>
            <person name="Magnuson J.K."/>
            <person name="James T."/>
            <person name="Yaver D."/>
            <person name="Berka R."/>
            <person name="Labutti K."/>
            <person name="Lipzen A."/>
            <person name="Aerts A."/>
            <person name="Barry K."/>
            <person name="Henrissat B."/>
            <person name="Blanchette R."/>
            <person name="Grigoriev I."/>
            <person name="Cullen D."/>
        </authorList>
    </citation>
    <scope>NUCLEOTIDE SEQUENCE [LARGE SCALE GENOMIC DNA]</scope>
    <source>
        <strain evidence="3 4">MAD-698-R-SB12</strain>
    </source>
</reference>
<dbReference type="GeneID" id="36328616"/>
<dbReference type="RefSeq" id="XP_024344230.1">
    <property type="nucleotide sequence ID" value="XM_024483667.1"/>
</dbReference>
<feature type="region of interest" description="Disordered" evidence="1">
    <location>
        <begin position="192"/>
        <end position="226"/>
    </location>
</feature>
<organism evidence="3 4">
    <name type="scientific">Postia placenta MAD-698-R-SB12</name>
    <dbReference type="NCBI Taxonomy" id="670580"/>
    <lineage>
        <taxon>Eukaryota</taxon>
        <taxon>Fungi</taxon>
        <taxon>Dikarya</taxon>
        <taxon>Basidiomycota</taxon>
        <taxon>Agaricomycotina</taxon>
        <taxon>Agaricomycetes</taxon>
        <taxon>Polyporales</taxon>
        <taxon>Adustoporiaceae</taxon>
        <taxon>Rhodonia</taxon>
    </lineage>
</organism>
<accession>A0A1X6NG94</accession>
<protein>
    <submittedName>
        <fullName evidence="3">Uncharacterized protein</fullName>
    </submittedName>
</protein>
<evidence type="ECO:0000313" key="3">
    <source>
        <dbReference type="EMBL" id="OSX67436.1"/>
    </source>
</evidence>
<keyword evidence="4" id="KW-1185">Reference proteome</keyword>
<feature type="transmembrane region" description="Helical" evidence="2">
    <location>
        <begin position="150"/>
        <end position="170"/>
    </location>
</feature>
<evidence type="ECO:0000256" key="2">
    <source>
        <dbReference type="SAM" id="Phobius"/>
    </source>
</evidence>
<keyword evidence="2" id="KW-0472">Membrane</keyword>
<proteinExistence type="predicted"/>
<name>A0A1X6NG94_9APHY</name>
<feature type="compositionally biased region" description="Basic and acidic residues" evidence="1">
    <location>
        <begin position="239"/>
        <end position="248"/>
    </location>
</feature>
<evidence type="ECO:0000313" key="4">
    <source>
        <dbReference type="Proteomes" id="UP000194127"/>
    </source>
</evidence>
<feature type="transmembrane region" description="Helical" evidence="2">
    <location>
        <begin position="86"/>
        <end position="106"/>
    </location>
</feature>
<keyword evidence="2" id="KW-0812">Transmembrane</keyword>
<dbReference type="OrthoDB" id="2552042at2759"/>
<evidence type="ECO:0000256" key="1">
    <source>
        <dbReference type="SAM" id="MobiDB-lite"/>
    </source>
</evidence>
<dbReference type="Proteomes" id="UP000194127">
    <property type="component" value="Unassembled WGS sequence"/>
</dbReference>
<dbReference type="EMBL" id="KZ110591">
    <property type="protein sequence ID" value="OSX67436.1"/>
    <property type="molecule type" value="Genomic_DNA"/>
</dbReference>
<sequence>MKPREYCCCAIPVIYAGIYTTLTEQFVLGILAGTLALATPSIVGAAGSPAAGKWIFAIICYTGAALQLMGFAAVRNEKPILFRRYTTLHLLVTLGAFSVAAVWIVLSGVKHSTAQTNCAKTFYPEDNTITNDESNILCKIIPLVDVGIMAGLWVILAIAQTYLYVVLAAYSAGQERDHSKYDSLYDPTKPLAGDSIPLTNRGDPWASRPSTDSFANPRGYHDRSGSIASVTTVMGDKVQQPRDYDRYEQTPYPTEPGYVYTEEPGPTPAAMNTRYTDGDDSGLEYPQRSQPHPGASDL</sequence>
<feature type="transmembrane region" description="Helical" evidence="2">
    <location>
        <begin position="54"/>
        <end position="74"/>
    </location>
</feature>
<feature type="region of interest" description="Disordered" evidence="1">
    <location>
        <begin position="239"/>
        <end position="298"/>
    </location>
</feature>
<keyword evidence="2" id="KW-1133">Transmembrane helix</keyword>
<gene>
    <name evidence="3" type="ORF">POSPLADRAFT_1127800</name>
</gene>
<dbReference type="AlphaFoldDB" id="A0A1X6NG94"/>